<comment type="caution">
    <text evidence="8">The sequence shown here is derived from an EMBL/GenBank/DDBJ whole genome shotgun (WGS) entry which is preliminary data.</text>
</comment>
<keyword evidence="4 6" id="KW-1133">Transmembrane helix</keyword>
<feature type="transmembrane region" description="Helical" evidence="6">
    <location>
        <begin position="240"/>
        <end position="261"/>
    </location>
</feature>
<feature type="transmembrane region" description="Helical" evidence="6">
    <location>
        <begin position="45"/>
        <end position="63"/>
    </location>
</feature>
<proteinExistence type="predicted"/>
<keyword evidence="3 6" id="KW-0812">Transmembrane</keyword>
<organism evidence="8 9">
    <name type="scientific">Marinilabilia rubra</name>
    <dbReference type="NCBI Taxonomy" id="2162893"/>
    <lineage>
        <taxon>Bacteria</taxon>
        <taxon>Pseudomonadati</taxon>
        <taxon>Bacteroidota</taxon>
        <taxon>Bacteroidia</taxon>
        <taxon>Marinilabiliales</taxon>
        <taxon>Marinilabiliaceae</taxon>
        <taxon>Marinilabilia</taxon>
    </lineage>
</organism>
<sequence length="542" mass="60654">MNYLHIIIQLLGGLGLFLMGMDQLSSGMKSLAGRKMRMILEKFTSSKAGGVLFGILLTLLFQSSSAASVVMVGFVDAALLSFTQTLAVMLGTGIGTTITAQLIAFKIGTYALGFVGIGFFFKAFGKRQWSYAGKIVLGLGVLFYGMDLMSSGMEPLREIEAFLYWLDYLDNPLLAVLVGTVFTALIQSSAAFIGIVMTLTANGLIDLGGALPLILGTNIGTTVTALLASINSTLSGKRLAFANMLFRVAGVGIMIWFLGLWEEATSWISGPDVSEGRFLANAHTVFNVVMTLLFVPFTSAVGNAVKKILPEKGKKDFHLNYLKPELVDSPGIALPFLKREVRDMGELVLQMVEHSLVPFFDRKAKMIDQLRDNEKQVDGYREEINRFLVRLNEKETSEEWSDDIYRFLHVVNELEQIADIVSVNIARQAEKWLDNTIVFSAEGEMELKDYHERCIKQLSRALHLLEDWQPEKAMKMKRKYRKYALMAYEMEMHHYKRLLAPKSHSVESSKVHIELLNLLRMINSHATNIGRMVLMEEESLEE</sequence>
<dbReference type="InterPro" id="IPR038078">
    <property type="entry name" value="PhoU-like_sf"/>
</dbReference>
<dbReference type="Pfam" id="PF02690">
    <property type="entry name" value="Na_Pi_cotrans"/>
    <property type="match status" value="2"/>
</dbReference>
<evidence type="ECO:0000256" key="4">
    <source>
        <dbReference type="ARBA" id="ARBA00022989"/>
    </source>
</evidence>
<keyword evidence="9" id="KW-1185">Reference proteome</keyword>
<evidence type="ECO:0000313" key="8">
    <source>
        <dbReference type="EMBL" id="PWD98338.1"/>
    </source>
</evidence>
<dbReference type="Proteomes" id="UP000244956">
    <property type="component" value="Unassembled WGS sequence"/>
</dbReference>
<feature type="domain" description="PhoU" evidence="7">
    <location>
        <begin position="341"/>
        <end position="428"/>
    </location>
</feature>
<evidence type="ECO:0000259" key="7">
    <source>
        <dbReference type="Pfam" id="PF01895"/>
    </source>
</evidence>
<dbReference type="EMBL" id="QEWP01000016">
    <property type="protein sequence ID" value="PWD98338.1"/>
    <property type="molecule type" value="Genomic_DNA"/>
</dbReference>
<dbReference type="OrthoDB" id="9763003at2"/>
<evidence type="ECO:0000256" key="1">
    <source>
        <dbReference type="ARBA" id="ARBA00004651"/>
    </source>
</evidence>
<dbReference type="NCBIfam" id="TIGR00704">
    <property type="entry name" value="NaPi_cotrn_rel"/>
    <property type="match status" value="1"/>
</dbReference>
<feature type="transmembrane region" description="Helical" evidence="6">
    <location>
        <begin position="209"/>
        <end position="228"/>
    </location>
</feature>
<dbReference type="GO" id="GO:0044341">
    <property type="term" value="P:sodium-dependent phosphate transport"/>
    <property type="evidence" value="ECO:0007669"/>
    <property type="project" value="InterPro"/>
</dbReference>
<dbReference type="InterPro" id="IPR003841">
    <property type="entry name" value="Na/Pi_transpt"/>
</dbReference>
<evidence type="ECO:0000256" key="2">
    <source>
        <dbReference type="ARBA" id="ARBA00022475"/>
    </source>
</evidence>
<evidence type="ECO:0000313" key="9">
    <source>
        <dbReference type="Proteomes" id="UP000244956"/>
    </source>
</evidence>
<dbReference type="GO" id="GO:0005436">
    <property type="term" value="F:sodium:phosphate symporter activity"/>
    <property type="evidence" value="ECO:0007669"/>
    <property type="project" value="InterPro"/>
</dbReference>
<evidence type="ECO:0000256" key="6">
    <source>
        <dbReference type="SAM" id="Phobius"/>
    </source>
</evidence>
<reference evidence="8 9" key="1">
    <citation type="submission" date="2018-05" db="EMBL/GenBank/DDBJ databases">
        <title>Marinilabilia rubrum sp. nov., isolated from saltern sediment.</title>
        <authorList>
            <person name="Zhang R."/>
        </authorList>
    </citation>
    <scope>NUCLEOTIDE SEQUENCE [LARGE SCALE GENOMIC DNA]</scope>
    <source>
        <strain evidence="8 9">WTE16</strain>
    </source>
</reference>
<evidence type="ECO:0000256" key="5">
    <source>
        <dbReference type="ARBA" id="ARBA00023136"/>
    </source>
</evidence>
<keyword evidence="2" id="KW-1003">Cell membrane</keyword>
<dbReference type="AlphaFoldDB" id="A0A2U2B5J2"/>
<accession>A0A2U2B5J2</accession>
<comment type="subcellular location">
    <subcellularLocation>
        <location evidence="1">Cell membrane</location>
        <topology evidence="1">Multi-pass membrane protein</topology>
    </subcellularLocation>
</comment>
<gene>
    <name evidence="8" type="ORF">DDZ16_16310</name>
</gene>
<dbReference type="Pfam" id="PF01895">
    <property type="entry name" value="PhoU"/>
    <property type="match status" value="1"/>
</dbReference>
<dbReference type="InterPro" id="IPR004633">
    <property type="entry name" value="NaPi_cotrn-rel/YqeW-like"/>
</dbReference>
<dbReference type="Gene3D" id="1.20.58.220">
    <property type="entry name" value="Phosphate transport system protein phou homolog 2, domain 2"/>
    <property type="match status" value="1"/>
</dbReference>
<protein>
    <submittedName>
        <fullName evidence="8">Na/Pi cotransporter family protein</fullName>
    </submittedName>
</protein>
<dbReference type="SUPFAM" id="SSF109755">
    <property type="entry name" value="PhoU-like"/>
    <property type="match status" value="1"/>
</dbReference>
<dbReference type="RefSeq" id="WP_109265549.1">
    <property type="nucleotide sequence ID" value="NZ_QEWP01000016.1"/>
</dbReference>
<name>A0A2U2B5J2_9BACT</name>
<feature type="transmembrane region" description="Helical" evidence="6">
    <location>
        <begin position="103"/>
        <end position="125"/>
    </location>
</feature>
<dbReference type="PANTHER" id="PTHR10010:SF46">
    <property type="entry name" value="SODIUM-DEPENDENT PHOSPHATE TRANSPORT PROTEIN 2B"/>
    <property type="match status" value="1"/>
</dbReference>
<dbReference type="NCBIfam" id="NF037997">
    <property type="entry name" value="Na_Pi_symport"/>
    <property type="match status" value="1"/>
</dbReference>
<evidence type="ECO:0000256" key="3">
    <source>
        <dbReference type="ARBA" id="ARBA00022692"/>
    </source>
</evidence>
<feature type="transmembrane region" description="Helical" evidence="6">
    <location>
        <begin position="281"/>
        <end position="305"/>
    </location>
</feature>
<dbReference type="InterPro" id="IPR026022">
    <property type="entry name" value="PhoU_dom"/>
</dbReference>
<dbReference type="GO" id="GO:0005886">
    <property type="term" value="C:plasma membrane"/>
    <property type="evidence" value="ECO:0007669"/>
    <property type="project" value="UniProtKB-SubCell"/>
</dbReference>
<feature type="transmembrane region" description="Helical" evidence="6">
    <location>
        <begin position="173"/>
        <end position="197"/>
    </location>
</feature>
<feature type="transmembrane region" description="Helical" evidence="6">
    <location>
        <begin position="6"/>
        <end position="24"/>
    </location>
</feature>
<dbReference type="PANTHER" id="PTHR10010">
    <property type="entry name" value="SOLUTE CARRIER FAMILY 34 SODIUM PHOSPHATE , MEMBER 2-RELATED"/>
    <property type="match status" value="1"/>
</dbReference>
<keyword evidence="5 6" id="KW-0472">Membrane</keyword>